<dbReference type="GO" id="GO:0003747">
    <property type="term" value="F:translation release factor activity"/>
    <property type="evidence" value="ECO:0007669"/>
    <property type="project" value="InterPro"/>
</dbReference>
<protein>
    <submittedName>
        <fullName evidence="6">Peptide chain release factor 1</fullName>
    </submittedName>
</protein>
<dbReference type="EMBL" id="BEYU01000145">
    <property type="protein sequence ID" value="GBG33174.1"/>
    <property type="molecule type" value="Genomic_DNA"/>
</dbReference>
<keyword evidence="7" id="KW-1185">Reference proteome</keyword>
<dbReference type="Gene3D" id="6.10.140.1950">
    <property type="match status" value="1"/>
</dbReference>
<evidence type="ECO:0000313" key="7">
    <source>
        <dbReference type="Proteomes" id="UP000241890"/>
    </source>
</evidence>
<name>A0A2R5GYU7_9STRA</name>
<dbReference type="Pfam" id="PF03462">
    <property type="entry name" value="PCRF"/>
    <property type="match status" value="1"/>
</dbReference>
<feature type="coiled-coil region" evidence="4">
    <location>
        <begin position="59"/>
        <end position="104"/>
    </location>
</feature>
<dbReference type="Gene3D" id="3.30.70.1660">
    <property type="match status" value="1"/>
</dbReference>
<dbReference type="SUPFAM" id="SSF75620">
    <property type="entry name" value="Release factor"/>
    <property type="match status" value="1"/>
</dbReference>
<dbReference type="PROSITE" id="PS00745">
    <property type="entry name" value="RF_PROK_I"/>
    <property type="match status" value="1"/>
</dbReference>
<dbReference type="SMART" id="SM00937">
    <property type="entry name" value="PCRF"/>
    <property type="match status" value="1"/>
</dbReference>
<dbReference type="OrthoDB" id="2019491at2759"/>
<evidence type="ECO:0000256" key="4">
    <source>
        <dbReference type="SAM" id="Coils"/>
    </source>
</evidence>
<dbReference type="GO" id="GO:0005737">
    <property type="term" value="C:cytoplasm"/>
    <property type="evidence" value="ECO:0007669"/>
    <property type="project" value="UniProtKB-ARBA"/>
</dbReference>
<evidence type="ECO:0000313" key="6">
    <source>
        <dbReference type="EMBL" id="GBG33174.1"/>
    </source>
</evidence>
<dbReference type="PANTHER" id="PTHR43804">
    <property type="entry name" value="LD18447P"/>
    <property type="match status" value="1"/>
</dbReference>
<dbReference type="InParanoid" id="A0A2R5GYU7"/>
<organism evidence="6 7">
    <name type="scientific">Hondaea fermentalgiana</name>
    <dbReference type="NCBI Taxonomy" id="2315210"/>
    <lineage>
        <taxon>Eukaryota</taxon>
        <taxon>Sar</taxon>
        <taxon>Stramenopiles</taxon>
        <taxon>Bigyra</taxon>
        <taxon>Labyrinthulomycetes</taxon>
        <taxon>Thraustochytrida</taxon>
        <taxon>Thraustochytriidae</taxon>
        <taxon>Hondaea</taxon>
    </lineage>
</organism>
<keyword evidence="4" id="KW-0175">Coiled coil</keyword>
<proteinExistence type="inferred from homology"/>
<comment type="similarity">
    <text evidence="1">Belongs to the prokaryotic/mitochondrial release factor family.</text>
</comment>
<dbReference type="FunFam" id="3.30.160.20:FF:000004">
    <property type="entry name" value="Peptide chain release factor 1"/>
    <property type="match status" value="1"/>
</dbReference>
<dbReference type="InterPro" id="IPR045853">
    <property type="entry name" value="Pep_chain_release_fac_I_sf"/>
</dbReference>
<feature type="domain" description="Prokaryotic-type class I peptide chain release factors" evidence="5">
    <location>
        <begin position="235"/>
        <end position="251"/>
    </location>
</feature>
<keyword evidence="3" id="KW-0648">Protein biosynthesis</keyword>
<dbReference type="Gene3D" id="3.30.160.20">
    <property type="match status" value="1"/>
</dbReference>
<dbReference type="AlphaFoldDB" id="A0A2R5GYU7"/>
<evidence type="ECO:0000256" key="1">
    <source>
        <dbReference type="ARBA" id="ARBA00010835"/>
    </source>
</evidence>
<feature type="coiled-coil region" evidence="4">
    <location>
        <begin position="275"/>
        <end position="302"/>
    </location>
</feature>
<evidence type="ECO:0000256" key="2">
    <source>
        <dbReference type="ARBA" id="ARBA00022481"/>
    </source>
</evidence>
<dbReference type="Pfam" id="PF00472">
    <property type="entry name" value="RF-1"/>
    <property type="match status" value="1"/>
</dbReference>
<dbReference type="InterPro" id="IPR050057">
    <property type="entry name" value="Prokaryotic/Mito_RF"/>
</dbReference>
<evidence type="ECO:0000256" key="3">
    <source>
        <dbReference type="ARBA" id="ARBA00022917"/>
    </source>
</evidence>
<dbReference type="InterPro" id="IPR000352">
    <property type="entry name" value="Pep_chain_release_fac_I"/>
</dbReference>
<dbReference type="Proteomes" id="UP000241890">
    <property type="component" value="Unassembled WGS sequence"/>
</dbReference>
<dbReference type="InterPro" id="IPR005139">
    <property type="entry name" value="PCRF"/>
</dbReference>
<evidence type="ECO:0000259" key="5">
    <source>
        <dbReference type="PROSITE" id="PS00745"/>
    </source>
</evidence>
<dbReference type="PANTHER" id="PTHR43804:SF7">
    <property type="entry name" value="LD18447P"/>
    <property type="match status" value="1"/>
</dbReference>
<gene>
    <name evidence="6" type="ORF">FCC1311_093982</name>
</gene>
<dbReference type="FunCoup" id="A0A2R5GYU7">
    <property type="interactions" value="9"/>
</dbReference>
<sequence>MPLPDWARARVLQGATRLEAALEKANADLETLTPGSAAYARTAREAGRLDTLCEAHRQMQSAEALAQSLRQDIDAFEDEDRELAALAREELESALALARAAEDDLVAGLLPRDEDEDANAIVEVRPGVGGDEAALFAEEIFTMYERLAGAKQWQWETMAKRYKDQGLREGLALVSGEGAFGRLKFESGVHRVQRVPSTESSGRVHTSTVMVLVLPEVDETEVQLDPSEVRVEVFRASGAGGQHVNTTESAVRVIHEPTGLTVSIQDERSQHMNKSKAMKILLARVQAQVQEEERRKKQDMRADLLVTGDRSEKIRTYNYARDQCVDHRVGGSGIRGLTDLLHGSLELERSICMK</sequence>
<reference evidence="6 7" key="1">
    <citation type="submission" date="2017-12" db="EMBL/GenBank/DDBJ databases">
        <title>Sequencing, de novo assembly and annotation of complete genome of a new Thraustochytrid species, strain FCC1311.</title>
        <authorList>
            <person name="Sedici K."/>
            <person name="Godart F."/>
            <person name="Aiese Cigliano R."/>
            <person name="Sanseverino W."/>
            <person name="Barakat M."/>
            <person name="Ortet P."/>
            <person name="Marechal E."/>
            <person name="Cagnac O."/>
            <person name="Amato A."/>
        </authorList>
    </citation>
    <scope>NUCLEOTIDE SEQUENCE [LARGE SCALE GENOMIC DNA]</scope>
</reference>
<keyword evidence="2" id="KW-0488">Methylation</keyword>
<comment type="caution">
    <text evidence="6">The sequence shown here is derived from an EMBL/GenBank/DDBJ whole genome shotgun (WGS) entry which is preliminary data.</text>
</comment>
<accession>A0A2R5GYU7</accession>